<proteinExistence type="predicted"/>
<feature type="transmembrane region" description="Helical" evidence="2">
    <location>
        <begin position="102"/>
        <end position="126"/>
    </location>
</feature>
<accession>A0A3B0JZV4</accession>
<dbReference type="AlphaFoldDB" id="A0A3B0JZV4"/>
<evidence type="ECO:0000313" key="4">
    <source>
        <dbReference type="Proteomes" id="UP000268350"/>
    </source>
</evidence>
<gene>
    <name evidence="3" type="ORF">DGUA_6G011652</name>
</gene>
<name>A0A3B0JZV4_DROGU</name>
<evidence type="ECO:0000313" key="3">
    <source>
        <dbReference type="EMBL" id="SPP78896.1"/>
    </source>
</evidence>
<organism evidence="3 4">
    <name type="scientific">Drosophila guanche</name>
    <name type="common">Fruit fly</name>
    <dbReference type="NCBI Taxonomy" id="7266"/>
    <lineage>
        <taxon>Eukaryota</taxon>
        <taxon>Metazoa</taxon>
        <taxon>Ecdysozoa</taxon>
        <taxon>Arthropoda</taxon>
        <taxon>Hexapoda</taxon>
        <taxon>Insecta</taxon>
        <taxon>Pterygota</taxon>
        <taxon>Neoptera</taxon>
        <taxon>Endopterygota</taxon>
        <taxon>Diptera</taxon>
        <taxon>Brachycera</taxon>
        <taxon>Muscomorpha</taxon>
        <taxon>Ephydroidea</taxon>
        <taxon>Drosophilidae</taxon>
        <taxon>Drosophila</taxon>
        <taxon>Sophophora</taxon>
    </lineage>
</organism>
<sequence length="143" mass="15966">MEWRQWWASADVDVDDDMEVAIVTTTTRTTNDESADRQTEEDEAEDEHINEDEDGDEHDNEDVDENEKIIYPHVSTSACATPTEPHAQTDEQERPWLQSQDFASFHLVLGAVVAGVVSISIILIIVATNASAGYLSIHQRAVL</sequence>
<evidence type="ECO:0000256" key="1">
    <source>
        <dbReference type="SAM" id="MobiDB-lite"/>
    </source>
</evidence>
<keyword evidence="4" id="KW-1185">Reference proteome</keyword>
<keyword evidence="2" id="KW-0472">Membrane</keyword>
<keyword evidence="2" id="KW-1133">Transmembrane helix</keyword>
<feature type="region of interest" description="Disordered" evidence="1">
    <location>
        <begin position="23"/>
        <end position="95"/>
    </location>
</feature>
<dbReference type="EMBL" id="OUUW01000003">
    <property type="protein sequence ID" value="SPP78896.1"/>
    <property type="molecule type" value="Genomic_DNA"/>
</dbReference>
<dbReference type="OMA" id="EWRQWWA"/>
<protein>
    <submittedName>
        <fullName evidence="3">Uncharacterized protein</fullName>
    </submittedName>
</protein>
<evidence type="ECO:0000256" key="2">
    <source>
        <dbReference type="SAM" id="Phobius"/>
    </source>
</evidence>
<dbReference type="Proteomes" id="UP000268350">
    <property type="component" value="Unassembled WGS sequence"/>
</dbReference>
<keyword evidence="2" id="KW-0812">Transmembrane</keyword>
<reference evidence="4" key="1">
    <citation type="submission" date="2018-01" db="EMBL/GenBank/DDBJ databases">
        <authorList>
            <person name="Alioto T."/>
            <person name="Alioto T."/>
        </authorList>
    </citation>
    <scope>NUCLEOTIDE SEQUENCE [LARGE SCALE GENOMIC DNA]</scope>
</reference>
<feature type="compositionally biased region" description="Acidic residues" evidence="1">
    <location>
        <begin position="39"/>
        <end position="65"/>
    </location>
</feature>